<gene>
    <name evidence="3" type="ordered locus">PACID_10410</name>
</gene>
<organism evidence="3 4">
    <name type="scientific">Acidipropionibacterium acidipropionici (strain ATCC 4875 / DSM 20272 / JCM 6432 / NBRC 12425 / NCIMB 8070 / 4)</name>
    <name type="common">Propionibacterium acidipropionici</name>
    <dbReference type="NCBI Taxonomy" id="1171373"/>
    <lineage>
        <taxon>Bacteria</taxon>
        <taxon>Bacillati</taxon>
        <taxon>Actinomycetota</taxon>
        <taxon>Actinomycetes</taxon>
        <taxon>Propionibacteriales</taxon>
        <taxon>Propionibacteriaceae</taxon>
        <taxon>Acidipropionibacterium</taxon>
    </lineage>
</organism>
<dbReference type="STRING" id="1171373.PACID_10410"/>
<proteinExistence type="predicted"/>
<dbReference type="EMBL" id="CP003493">
    <property type="protein sequence ID" value="AFV88865.1"/>
    <property type="molecule type" value="Genomic_DNA"/>
</dbReference>
<protein>
    <submittedName>
        <fullName evidence="3">Uncharacterized protein</fullName>
    </submittedName>
</protein>
<name>K7SI03_ACIA4</name>
<keyword evidence="2" id="KW-0812">Transmembrane</keyword>
<evidence type="ECO:0000313" key="4">
    <source>
        <dbReference type="Proteomes" id="UP000000214"/>
    </source>
</evidence>
<dbReference type="KEGG" id="pbo:PACID_10410"/>
<evidence type="ECO:0000256" key="2">
    <source>
        <dbReference type="SAM" id="Phobius"/>
    </source>
</evidence>
<sequence>MQLISPGILNLIVFLALAAFGVIAWFSIRHNIHGIDFDEVPSGPELKSGPDRGEEGSGETGPRQ</sequence>
<feature type="region of interest" description="Disordered" evidence="1">
    <location>
        <begin position="35"/>
        <end position="64"/>
    </location>
</feature>
<reference evidence="3 4" key="1">
    <citation type="journal article" date="2012" name="BMC Genomics">
        <title>The genome sequence of Propionibacterium acidipropionici provides insights into its biotechnological and industrial potential.</title>
        <authorList>
            <person name="Parizzi L.P."/>
            <person name="Grassi M.C."/>
            <person name="Llerena L.A."/>
            <person name="Carazzolle M.F."/>
            <person name="Queiroz V.L."/>
            <person name="Lunardi I."/>
            <person name="Zeidler A.F."/>
            <person name="Teixeira P.J."/>
            <person name="Mieczkowski P."/>
            <person name="Rincones J."/>
            <person name="Pereira G.A."/>
        </authorList>
    </citation>
    <scope>NUCLEOTIDE SEQUENCE [LARGE SCALE GENOMIC DNA]</scope>
    <source>
        <strain evidence="4">ATCC 4875 / DSM 20272 / JCM 6432 / NBRC 12425 / NCIMB 8070</strain>
    </source>
</reference>
<dbReference type="Proteomes" id="UP000000214">
    <property type="component" value="Chromosome"/>
</dbReference>
<keyword evidence="2" id="KW-1133">Transmembrane helix</keyword>
<dbReference type="HOGENOM" id="CLU_203950_0_0_11"/>
<evidence type="ECO:0000313" key="3">
    <source>
        <dbReference type="EMBL" id="AFV88865.1"/>
    </source>
</evidence>
<dbReference type="AlphaFoldDB" id="K7SI03"/>
<feature type="transmembrane region" description="Helical" evidence="2">
    <location>
        <begin position="7"/>
        <end position="28"/>
    </location>
</feature>
<accession>K7SI03</accession>
<evidence type="ECO:0000256" key="1">
    <source>
        <dbReference type="SAM" id="MobiDB-lite"/>
    </source>
</evidence>
<keyword evidence="2" id="KW-0472">Membrane</keyword>
<dbReference type="PATRIC" id="fig|1171373.8.peg.1038"/>